<feature type="non-terminal residue" evidence="2">
    <location>
        <position position="1"/>
    </location>
</feature>
<gene>
    <name evidence="2" type="ORF">M9458_045838</name>
</gene>
<evidence type="ECO:0000313" key="2">
    <source>
        <dbReference type="EMBL" id="KAL0157762.1"/>
    </source>
</evidence>
<name>A0ABD0N825_CIRMR</name>
<dbReference type="Proteomes" id="UP001529510">
    <property type="component" value="Unassembled WGS sequence"/>
</dbReference>
<proteinExistence type="predicted"/>
<evidence type="ECO:0000256" key="1">
    <source>
        <dbReference type="SAM" id="MobiDB-lite"/>
    </source>
</evidence>
<comment type="caution">
    <text evidence="2">The sequence shown here is derived from an EMBL/GenBank/DDBJ whole genome shotgun (WGS) entry which is preliminary data.</text>
</comment>
<protein>
    <submittedName>
        <fullName evidence="2">Uncharacterized protein</fullName>
    </submittedName>
</protein>
<evidence type="ECO:0000313" key="3">
    <source>
        <dbReference type="Proteomes" id="UP001529510"/>
    </source>
</evidence>
<feature type="compositionally biased region" description="Polar residues" evidence="1">
    <location>
        <begin position="26"/>
        <end position="52"/>
    </location>
</feature>
<feature type="compositionally biased region" description="Basic and acidic residues" evidence="1">
    <location>
        <begin position="1"/>
        <end position="12"/>
    </location>
</feature>
<sequence length="52" mass="5711">TSIDDAMKKVEEPPTPPPRPQKTHSRASSLDLNKLFQQSGQGSRPSQHSLSI</sequence>
<dbReference type="AlphaFoldDB" id="A0ABD0N825"/>
<accession>A0ABD0N825</accession>
<keyword evidence="3" id="KW-1185">Reference proteome</keyword>
<organism evidence="2 3">
    <name type="scientific">Cirrhinus mrigala</name>
    <name type="common">Mrigala</name>
    <dbReference type="NCBI Taxonomy" id="683832"/>
    <lineage>
        <taxon>Eukaryota</taxon>
        <taxon>Metazoa</taxon>
        <taxon>Chordata</taxon>
        <taxon>Craniata</taxon>
        <taxon>Vertebrata</taxon>
        <taxon>Euteleostomi</taxon>
        <taxon>Actinopterygii</taxon>
        <taxon>Neopterygii</taxon>
        <taxon>Teleostei</taxon>
        <taxon>Ostariophysi</taxon>
        <taxon>Cypriniformes</taxon>
        <taxon>Cyprinidae</taxon>
        <taxon>Labeoninae</taxon>
        <taxon>Labeonini</taxon>
        <taxon>Cirrhinus</taxon>
    </lineage>
</organism>
<dbReference type="EMBL" id="JAMKFB020000023">
    <property type="protein sequence ID" value="KAL0157762.1"/>
    <property type="molecule type" value="Genomic_DNA"/>
</dbReference>
<reference evidence="2 3" key="1">
    <citation type="submission" date="2024-05" db="EMBL/GenBank/DDBJ databases">
        <title>Genome sequencing and assembly of Indian major carp, Cirrhinus mrigala (Hamilton, 1822).</title>
        <authorList>
            <person name="Mohindra V."/>
            <person name="Chowdhury L.M."/>
            <person name="Lal K."/>
            <person name="Jena J.K."/>
        </authorList>
    </citation>
    <scope>NUCLEOTIDE SEQUENCE [LARGE SCALE GENOMIC DNA]</scope>
    <source>
        <strain evidence="2">CM1030</strain>
        <tissue evidence="2">Blood</tissue>
    </source>
</reference>
<feature type="region of interest" description="Disordered" evidence="1">
    <location>
        <begin position="1"/>
        <end position="52"/>
    </location>
</feature>